<evidence type="ECO:0000313" key="2">
    <source>
        <dbReference type="EMBL" id="AOO64955.1"/>
    </source>
</evidence>
<keyword evidence="1" id="KW-0472">Membrane</keyword>
<organism evidence="2 3">
    <name type="scientific">Sulfurospirillum halorespirans DSM 13726</name>
    <dbReference type="NCBI Taxonomy" id="1193502"/>
    <lineage>
        <taxon>Bacteria</taxon>
        <taxon>Pseudomonadati</taxon>
        <taxon>Campylobacterota</taxon>
        <taxon>Epsilonproteobacteria</taxon>
        <taxon>Campylobacterales</taxon>
        <taxon>Sulfurospirillaceae</taxon>
        <taxon>Sulfurospirillum</taxon>
    </lineage>
</organism>
<feature type="transmembrane region" description="Helical" evidence="1">
    <location>
        <begin position="50"/>
        <end position="68"/>
    </location>
</feature>
<gene>
    <name evidence="2" type="ORF">SHALO_1177</name>
</gene>
<name>A0A1D7TIV6_9BACT</name>
<feature type="transmembrane region" description="Helical" evidence="1">
    <location>
        <begin position="413"/>
        <end position="438"/>
    </location>
</feature>
<evidence type="ECO:0000313" key="3">
    <source>
        <dbReference type="Proteomes" id="UP000094609"/>
    </source>
</evidence>
<dbReference type="SUPFAM" id="SSF81442">
    <property type="entry name" value="Cytochrome c oxidase subunit I-like"/>
    <property type="match status" value="1"/>
</dbReference>
<feature type="transmembrane region" description="Helical" evidence="1">
    <location>
        <begin position="153"/>
        <end position="173"/>
    </location>
</feature>
<dbReference type="InterPro" id="IPR036927">
    <property type="entry name" value="Cyt_c_oxase-like_su1_sf"/>
</dbReference>
<feature type="transmembrane region" description="Helical" evidence="1">
    <location>
        <begin position="339"/>
        <end position="359"/>
    </location>
</feature>
<dbReference type="PATRIC" id="fig|1193502.14.peg.1195"/>
<dbReference type="Proteomes" id="UP000094609">
    <property type="component" value="Chromosome"/>
</dbReference>
<dbReference type="InterPro" id="IPR000883">
    <property type="entry name" value="Cyt_C_Oxase_1"/>
</dbReference>
<dbReference type="EMBL" id="CP017111">
    <property type="protein sequence ID" value="AOO64955.1"/>
    <property type="molecule type" value="Genomic_DNA"/>
</dbReference>
<accession>A0A1D7TIV6</accession>
<dbReference type="Pfam" id="PF00115">
    <property type="entry name" value="COX1"/>
    <property type="match status" value="1"/>
</dbReference>
<feature type="transmembrane region" description="Helical" evidence="1">
    <location>
        <begin position="89"/>
        <end position="110"/>
    </location>
</feature>
<dbReference type="RefSeq" id="WP_069477783.1">
    <property type="nucleotide sequence ID" value="NZ_CP017111.1"/>
</dbReference>
<reference evidence="3" key="1">
    <citation type="submission" date="2016-08" db="EMBL/GenBank/DDBJ databases">
        <title>Complete genome sequence of the organohalide-respiring Epsilonproteobacterium Sulfurospirillum halorespirans.</title>
        <authorList>
            <person name="Goris T."/>
            <person name="Zimmermann J."/>
            <person name="Schenz B."/>
            <person name="Lemos M."/>
            <person name="Hackermueller J."/>
            <person name="Diekert G."/>
        </authorList>
    </citation>
    <scope>NUCLEOTIDE SEQUENCE [LARGE SCALE GENOMIC DNA]</scope>
    <source>
        <strain>DSM 13726</strain>
        <strain evidence="3">PCE-M2</strain>
    </source>
</reference>
<dbReference type="KEGG" id="shal:SHALO_1177"/>
<dbReference type="GO" id="GO:0016491">
    <property type="term" value="F:oxidoreductase activity"/>
    <property type="evidence" value="ECO:0007669"/>
    <property type="project" value="UniProtKB-KW"/>
</dbReference>
<keyword evidence="1" id="KW-1133">Transmembrane helix</keyword>
<feature type="transmembrane region" description="Helical" evidence="1">
    <location>
        <begin position="444"/>
        <end position="463"/>
    </location>
</feature>
<dbReference type="Gene3D" id="1.20.210.10">
    <property type="entry name" value="Cytochrome c oxidase-like, subunit I domain"/>
    <property type="match status" value="1"/>
</dbReference>
<feature type="transmembrane region" description="Helical" evidence="1">
    <location>
        <begin position="307"/>
        <end position="327"/>
    </location>
</feature>
<dbReference type="STRING" id="1193502.SHALO_1177"/>
<keyword evidence="3" id="KW-1185">Reference proteome</keyword>
<feature type="transmembrane region" description="Helical" evidence="1">
    <location>
        <begin position="185"/>
        <end position="203"/>
    </location>
</feature>
<feature type="transmembrane region" description="Helical" evidence="1">
    <location>
        <begin position="371"/>
        <end position="392"/>
    </location>
</feature>
<feature type="transmembrane region" description="Helical" evidence="1">
    <location>
        <begin position="215"/>
        <end position="234"/>
    </location>
</feature>
<evidence type="ECO:0000256" key="1">
    <source>
        <dbReference type="SAM" id="Phobius"/>
    </source>
</evidence>
<feature type="transmembrane region" description="Helical" evidence="1">
    <location>
        <begin position="246"/>
        <end position="262"/>
    </location>
</feature>
<keyword evidence="1" id="KW-0812">Transmembrane</keyword>
<keyword evidence="2" id="KW-0560">Oxidoreductase</keyword>
<feature type="transmembrane region" description="Helical" evidence="1">
    <location>
        <begin position="498"/>
        <end position="515"/>
    </location>
</feature>
<sequence>MEKFSSFIQKAFAIGSLFFVLGLAFGFEYSLNLLGYFLPSSTLSAVNARSAHVSLMLYGFVPLMLSFLPFVLMEKENVHSEKGLEKLKIYFTLWCIFLVFMTISLLLGVHRGLVFYDFAYELNFILAFSGVFYILALYDYIKAYKVIPLWIKVSLYLVIASPIALLVLMNPVIGQVEKTIVGPHGDNTLGMSFTLIPIFYLLIKLHAKETFVAKYHAMWIIPLVGYIASVAHRIFIGDLSYNQEWFFQYLTLCFVPLLIKWLRDANITFKNNPFLTISVYSFLFVDIEGNILFIPSIRWLFHRNDLIVAHAHIAMGVGIFFMAMAVVSPYLKKLNQLSFSFFYTLGFTLMLIALSMAGLMEAGFIQADIHLLWTIRMLCGLFIILVTTGFFYPQLGLNVEKLDSLRLYHLTGFLSDALGGIFLFAFAATLYPLLGFGFEGKYEYIVFAFMTTTGILHLFGLLQPLYAPMLAKISAFNRIVVSAMFLSLYLSHQLGVEAMLIAVYDLVFASVYIMFASKFERRLYV</sequence>
<proteinExistence type="predicted"/>
<dbReference type="AlphaFoldDB" id="A0A1D7TIV6"/>
<protein>
    <submittedName>
        <fullName evidence="2">Cytochrome c oxidase subunit 1-like protein</fullName>
        <ecNumber evidence="2">1.9.3.1</ecNumber>
    </submittedName>
</protein>
<dbReference type="EC" id="1.9.3.1" evidence="2"/>
<feature type="transmembrane region" description="Helical" evidence="1">
    <location>
        <begin position="122"/>
        <end position="141"/>
    </location>
</feature>